<dbReference type="EMBL" id="JASBWV010000019">
    <property type="protein sequence ID" value="KAJ9121094.1"/>
    <property type="molecule type" value="Genomic_DNA"/>
</dbReference>
<proteinExistence type="predicted"/>
<dbReference type="Proteomes" id="UP001234202">
    <property type="component" value="Unassembled WGS sequence"/>
</dbReference>
<accession>A0ACC2XCL6</accession>
<sequence length="159" mass="16992">MGVSLSCHLPLAQEGIKPLTLRSGLFSFLRRPSLSSSFGSTPTSSDGIAQLSANEYLVMAGTLHGVHAITSRIAPVAKSSGVQTIESESFKMTIHMTLTGIKFVLISSTDMSNAESILQKVYEAYADAVMKNPFYTLEMPINATGFETRMNAIVAAAGR</sequence>
<evidence type="ECO:0000313" key="2">
    <source>
        <dbReference type="Proteomes" id="UP001234202"/>
    </source>
</evidence>
<evidence type="ECO:0000313" key="1">
    <source>
        <dbReference type="EMBL" id="KAJ9121094.1"/>
    </source>
</evidence>
<keyword evidence="2" id="KW-1185">Reference proteome</keyword>
<comment type="caution">
    <text evidence="1">The sequence shown here is derived from an EMBL/GenBank/DDBJ whole genome shotgun (WGS) entry which is preliminary data.</text>
</comment>
<organism evidence="1 2">
    <name type="scientific">Naganishia onofrii</name>
    <dbReference type="NCBI Taxonomy" id="1851511"/>
    <lineage>
        <taxon>Eukaryota</taxon>
        <taxon>Fungi</taxon>
        <taxon>Dikarya</taxon>
        <taxon>Basidiomycota</taxon>
        <taxon>Agaricomycotina</taxon>
        <taxon>Tremellomycetes</taxon>
        <taxon>Filobasidiales</taxon>
        <taxon>Filobasidiaceae</taxon>
        <taxon>Naganishia</taxon>
    </lineage>
</organism>
<protein>
    <submittedName>
        <fullName evidence="1">Uncharacterized protein</fullName>
    </submittedName>
</protein>
<reference evidence="1" key="1">
    <citation type="submission" date="2023-04" db="EMBL/GenBank/DDBJ databases">
        <title>Draft Genome sequencing of Naganishia species isolated from polar environments using Oxford Nanopore Technology.</title>
        <authorList>
            <person name="Leo P."/>
            <person name="Venkateswaran K."/>
        </authorList>
    </citation>
    <scope>NUCLEOTIDE SEQUENCE</scope>
    <source>
        <strain evidence="1">DBVPG 5303</strain>
    </source>
</reference>
<name>A0ACC2XCL6_9TREE</name>
<gene>
    <name evidence="1" type="ORF">QFC24_005075</name>
</gene>